<evidence type="ECO:0000256" key="3">
    <source>
        <dbReference type="ARBA" id="ARBA00009263"/>
    </source>
</evidence>
<dbReference type="Gene3D" id="3.90.25.10">
    <property type="entry name" value="UDP-galactose 4-epimerase, domain 1"/>
    <property type="match status" value="1"/>
</dbReference>
<dbReference type="Pfam" id="PF16363">
    <property type="entry name" value="GDP_Man_Dehyd"/>
    <property type="match status" value="1"/>
</dbReference>
<evidence type="ECO:0000313" key="8">
    <source>
        <dbReference type="EMBL" id="PIZ92466.1"/>
    </source>
</evidence>
<organism evidence="8 9">
    <name type="scientific">Candidatus Magasanikbacteria bacterium CG_4_10_14_0_2_um_filter_41_31</name>
    <dbReference type="NCBI Taxonomy" id="1974639"/>
    <lineage>
        <taxon>Bacteria</taxon>
        <taxon>Candidatus Magasanikiibacteriota</taxon>
    </lineage>
</organism>
<evidence type="ECO:0000256" key="6">
    <source>
        <dbReference type="ARBA" id="ARBA00059383"/>
    </source>
</evidence>
<evidence type="ECO:0000256" key="5">
    <source>
        <dbReference type="ARBA" id="ARBA00023239"/>
    </source>
</evidence>
<evidence type="ECO:0000256" key="2">
    <source>
        <dbReference type="ARBA" id="ARBA00001937"/>
    </source>
</evidence>
<dbReference type="InterPro" id="IPR006368">
    <property type="entry name" value="GDP_Man_deHydtase"/>
</dbReference>
<comment type="function">
    <text evidence="6">Catalyzes the conversion of GDP-D-mannose to GDP-4-dehydro-6-deoxy-D-mannose.</text>
</comment>
<dbReference type="PANTHER" id="PTHR43715:SF1">
    <property type="entry name" value="GDP-MANNOSE 4,6 DEHYDRATASE"/>
    <property type="match status" value="1"/>
</dbReference>
<proteinExistence type="inferred from homology"/>
<gene>
    <name evidence="8" type="ORF">COX83_04255</name>
</gene>
<sequence length="322" mass="36457">MKKALVFGICGQDAAYMSELLLEKGYEVYGIGRSVTHERLWRLDELGITEKINISSGDITDASYLVQLFSDIQPDECYNFAAISFIGQSWKTAETTLHVNTTGVLHMLEAIKTVSKHTRLYQAGSSEIFGRPDTNIQDETTLSNPCNPYGASKLAAYNFLHIYREAYGIFASNAYCYNHESPLRGIEYITRKITDGVARISLGMAKELRLGNIESSRDWGHARDYVQAMWLMLQQDKPDDYVLATGQTHSIKDLLTIAFAHAGVDNWEKYVVEDEKFYRPLEPHTLCGNNAKAKEKLRWEPSTSFETLVGEMVTADIKRLKR</sequence>
<comment type="similarity">
    <text evidence="3">Belongs to the NAD(P)-dependent epimerase/dehydratase family. GDP-mannose 4,6-dehydratase subfamily.</text>
</comment>
<keyword evidence="5" id="KW-0456">Lyase</keyword>
<dbReference type="GO" id="GO:0042351">
    <property type="term" value="P:'de novo' GDP-L-fucose biosynthetic process"/>
    <property type="evidence" value="ECO:0007669"/>
    <property type="project" value="TreeGrafter"/>
</dbReference>
<dbReference type="PANTHER" id="PTHR43715">
    <property type="entry name" value="GDP-MANNOSE 4,6-DEHYDRATASE"/>
    <property type="match status" value="1"/>
</dbReference>
<dbReference type="InterPro" id="IPR016040">
    <property type="entry name" value="NAD(P)-bd_dom"/>
</dbReference>
<evidence type="ECO:0000256" key="4">
    <source>
        <dbReference type="ARBA" id="ARBA00011989"/>
    </source>
</evidence>
<comment type="cofactor">
    <cofactor evidence="2">
        <name>NADP(+)</name>
        <dbReference type="ChEBI" id="CHEBI:58349"/>
    </cofactor>
</comment>
<dbReference type="EC" id="4.2.1.47" evidence="4"/>
<evidence type="ECO:0000313" key="9">
    <source>
        <dbReference type="Proteomes" id="UP000230078"/>
    </source>
</evidence>
<reference evidence="9" key="1">
    <citation type="submission" date="2017-09" db="EMBL/GenBank/DDBJ databases">
        <title>Depth-based differentiation of microbial function through sediment-hosted aquifers and enrichment of novel symbionts in the deep terrestrial subsurface.</title>
        <authorList>
            <person name="Probst A.J."/>
            <person name="Ladd B."/>
            <person name="Jarett J.K."/>
            <person name="Geller-Mcgrath D.E."/>
            <person name="Sieber C.M.K."/>
            <person name="Emerson J.B."/>
            <person name="Anantharaman K."/>
            <person name="Thomas B.C."/>
            <person name="Malmstrom R."/>
            <person name="Stieglmeier M."/>
            <person name="Klingl A."/>
            <person name="Woyke T."/>
            <person name="Ryan C.M."/>
            <person name="Banfield J.F."/>
        </authorList>
    </citation>
    <scope>NUCLEOTIDE SEQUENCE [LARGE SCALE GENOMIC DNA]</scope>
</reference>
<dbReference type="CDD" id="cd05260">
    <property type="entry name" value="GDP_MD_SDR_e"/>
    <property type="match status" value="1"/>
</dbReference>
<dbReference type="GO" id="GO:0008446">
    <property type="term" value="F:GDP-mannose 4,6-dehydratase activity"/>
    <property type="evidence" value="ECO:0007669"/>
    <property type="project" value="UniProtKB-EC"/>
</dbReference>
<dbReference type="InterPro" id="IPR036291">
    <property type="entry name" value="NAD(P)-bd_dom_sf"/>
</dbReference>
<evidence type="ECO:0000256" key="1">
    <source>
        <dbReference type="ARBA" id="ARBA00000188"/>
    </source>
</evidence>
<evidence type="ECO:0000259" key="7">
    <source>
        <dbReference type="Pfam" id="PF16363"/>
    </source>
</evidence>
<dbReference type="EMBL" id="PFPI01000059">
    <property type="protein sequence ID" value="PIZ92466.1"/>
    <property type="molecule type" value="Genomic_DNA"/>
</dbReference>
<dbReference type="Gene3D" id="3.40.50.720">
    <property type="entry name" value="NAD(P)-binding Rossmann-like Domain"/>
    <property type="match status" value="1"/>
</dbReference>
<dbReference type="SUPFAM" id="SSF51735">
    <property type="entry name" value="NAD(P)-binding Rossmann-fold domains"/>
    <property type="match status" value="1"/>
</dbReference>
<name>A0A2M7V237_9BACT</name>
<feature type="domain" description="NAD(P)-binding" evidence="7">
    <location>
        <begin position="5"/>
        <end position="312"/>
    </location>
</feature>
<accession>A0A2M7V237</accession>
<dbReference type="Proteomes" id="UP000230078">
    <property type="component" value="Unassembled WGS sequence"/>
</dbReference>
<comment type="catalytic activity">
    <reaction evidence="1">
        <text>GDP-alpha-D-mannose = GDP-4-dehydro-alpha-D-rhamnose + H2O</text>
        <dbReference type="Rhea" id="RHEA:23820"/>
        <dbReference type="ChEBI" id="CHEBI:15377"/>
        <dbReference type="ChEBI" id="CHEBI:57527"/>
        <dbReference type="ChEBI" id="CHEBI:57964"/>
        <dbReference type="EC" id="4.2.1.47"/>
    </reaction>
</comment>
<dbReference type="FunFam" id="3.40.50.720:FF:000924">
    <property type="entry name" value="GDP-mannose 4,6 dehydratase"/>
    <property type="match status" value="1"/>
</dbReference>
<protein>
    <recommendedName>
        <fullName evidence="4">GDP-mannose 4,6-dehydratase</fullName>
        <ecNumber evidence="4">4.2.1.47</ecNumber>
    </recommendedName>
</protein>
<dbReference type="AlphaFoldDB" id="A0A2M7V237"/>
<comment type="caution">
    <text evidence="8">The sequence shown here is derived from an EMBL/GenBank/DDBJ whole genome shotgun (WGS) entry which is preliminary data.</text>
</comment>